<dbReference type="Proteomes" id="UP000004508">
    <property type="component" value="Unassembled WGS sequence"/>
</dbReference>
<dbReference type="InterPro" id="IPR035906">
    <property type="entry name" value="MetI-like_sf"/>
</dbReference>
<gene>
    <name evidence="10" type="ORF">Krac_4316</name>
</gene>
<dbReference type="EMBL" id="ADVG01000003">
    <property type="protein sequence ID" value="EFH83360.1"/>
    <property type="molecule type" value="Genomic_DNA"/>
</dbReference>
<dbReference type="CDD" id="cd06261">
    <property type="entry name" value="TM_PBP2"/>
    <property type="match status" value="1"/>
</dbReference>
<comment type="caution">
    <text evidence="10">The sequence shown here is derived from an EMBL/GenBank/DDBJ whole genome shotgun (WGS) entry which is preliminary data.</text>
</comment>
<evidence type="ECO:0000256" key="4">
    <source>
        <dbReference type="ARBA" id="ARBA00022692"/>
    </source>
</evidence>
<dbReference type="Pfam" id="PF12911">
    <property type="entry name" value="OppC_N"/>
    <property type="match status" value="1"/>
</dbReference>
<evidence type="ECO:0000256" key="3">
    <source>
        <dbReference type="ARBA" id="ARBA00022475"/>
    </source>
</evidence>
<dbReference type="GO" id="GO:0055085">
    <property type="term" value="P:transmembrane transport"/>
    <property type="evidence" value="ECO:0007669"/>
    <property type="project" value="InterPro"/>
</dbReference>
<comment type="subcellular location">
    <subcellularLocation>
        <location evidence="1 7">Cell membrane</location>
        <topology evidence="1 7">Multi-pass membrane protein</topology>
    </subcellularLocation>
</comment>
<evidence type="ECO:0000256" key="5">
    <source>
        <dbReference type="ARBA" id="ARBA00022989"/>
    </source>
</evidence>
<accession>D6TSF9</accession>
<dbReference type="RefSeq" id="WP_007914014.1">
    <property type="nucleotide sequence ID" value="NZ_ADVG01000003.1"/>
</dbReference>
<reference evidence="10 11" key="1">
    <citation type="journal article" date="2011" name="Stand. Genomic Sci.">
        <title>Non-contiguous finished genome sequence and contextual data of the filamentous soil bacterium Ktedonobacter racemifer type strain (SOSP1-21).</title>
        <authorList>
            <person name="Chang Y.J."/>
            <person name="Land M."/>
            <person name="Hauser L."/>
            <person name="Chertkov O."/>
            <person name="Del Rio T.G."/>
            <person name="Nolan M."/>
            <person name="Copeland A."/>
            <person name="Tice H."/>
            <person name="Cheng J.F."/>
            <person name="Lucas S."/>
            <person name="Han C."/>
            <person name="Goodwin L."/>
            <person name="Pitluck S."/>
            <person name="Ivanova N."/>
            <person name="Ovchinikova G."/>
            <person name="Pati A."/>
            <person name="Chen A."/>
            <person name="Palaniappan K."/>
            <person name="Mavromatis K."/>
            <person name="Liolios K."/>
            <person name="Brettin T."/>
            <person name="Fiebig A."/>
            <person name="Rohde M."/>
            <person name="Abt B."/>
            <person name="Goker M."/>
            <person name="Detter J.C."/>
            <person name="Woyke T."/>
            <person name="Bristow J."/>
            <person name="Eisen J.A."/>
            <person name="Markowitz V."/>
            <person name="Hugenholtz P."/>
            <person name="Kyrpides N.C."/>
            <person name="Klenk H.P."/>
            <person name="Lapidus A."/>
        </authorList>
    </citation>
    <scope>NUCLEOTIDE SEQUENCE [LARGE SCALE GENOMIC DNA]</scope>
    <source>
        <strain evidence="11">DSM 44963</strain>
    </source>
</reference>
<keyword evidence="4 7" id="KW-0812">Transmembrane</keyword>
<feature type="transmembrane region" description="Helical" evidence="7">
    <location>
        <begin position="232"/>
        <end position="253"/>
    </location>
</feature>
<keyword evidence="11" id="KW-1185">Reference proteome</keyword>
<name>D6TSF9_KTERA</name>
<dbReference type="GO" id="GO:0005886">
    <property type="term" value="C:plasma membrane"/>
    <property type="evidence" value="ECO:0007669"/>
    <property type="project" value="UniProtKB-SubCell"/>
</dbReference>
<dbReference type="AlphaFoldDB" id="D6TSF9"/>
<dbReference type="PANTHER" id="PTHR43386:SF1">
    <property type="entry name" value="D,D-DIPEPTIDE TRANSPORT SYSTEM PERMEASE PROTEIN DDPC-RELATED"/>
    <property type="match status" value="1"/>
</dbReference>
<dbReference type="eggNOG" id="COG1173">
    <property type="taxonomic scope" value="Bacteria"/>
</dbReference>
<organism evidence="10 11">
    <name type="scientific">Ktedonobacter racemifer DSM 44963</name>
    <dbReference type="NCBI Taxonomy" id="485913"/>
    <lineage>
        <taxon>Bacteria</taxon>
        <taxon>Bacillati</taxon>
        <taxon>Chloroflexota</taxon>
        <taxon>Ktedonobacteria</taxon>
        <taxon>Ktedonobacterales</taxon>
        <taxon>Ktedonobacteraceae</taxon>
        <taxon>Ktedonobacter</taxon>
    </lineage>
</organism>
<evidence type="ECO:0000313" key="11">
    <source>
        <dbReference type="Proteomes" id="UP000004508"/>
    </source>
</evidence>
<dbReference type="PROSITE" id="PS50928">
    <property type="entry name" value="ABC_TM1"/>
    <property type="match status" value="1"/>
</dbReference>
<evidence type="ECO:0000256" key="7">
    <source>
        <dbReference type="RuleBase" id="RU363032"/>
    </source>
</evidence>
<feature type="domain" description="ABC transmembrane type-1" evidence="9">
    <location>
        <begin position="153"/>
        <end position="360"/>
    </location>
</feature>
<evidence type="ECO:0000259" key="9">
    <source>
        <dbReference type="PROSITE" id="PS50928"/>
    </source>
</evidence>
<dbReference type="InParanoid" id="D6TSF9"/>
<feature type="transmembrane region" description="Helical" evidence="7">
    <location>
        <begin position="192"/>
        <end position="212"/>
    </location>
</feature>
<feature type="compositionally biased region" description="Basic and acidic residues" evidence="8">
    <location>
        <begin position="1"/>
        <end position="23"/>
    </location>
</feature>
<keyword evidence="5 7" id="KW-1133">Transmembrane helix</keyword>
<keyword evidence="6 7" id="KW-0472">Membrane</keyword>
<evidence type="ECO:0000256" key="8">
    <source>
        <dbReference type="SAM" id="MobiDB-lite"/>
    </source>
</evidence>
<dbReference type="InterPro" id="IPR050366">
    <property type="entry name" value="BP-dependent_transpt_permease"/>
</dbReference>
<comment type="similarity">
    <text evidence="7">Belongs to the binding-protein-dependent transport system permease family.</text>
</comment>
<evidence type="ECO:0000313" key="10">
    <source>
        <dbReference type="EMBL" id="EFH83360.1"/>
    </source>
</evidence>
<sequence length="373" mass="40371">MDTRDNREASEEREEQVAQRLEETPSVETVAPPSVDLLEVEGEGTPEKITLPPLQKPPTPLQDSLRHLRRDRRAMICLGIIVFFVLLAIVGPPIYQHVGGDYNSPINGKVPSTVYHSFSHQELNRLDEGPSAQYWLGTDRIGQDLFARLMQGLLISILVAVLVEVVNVLLGLIVGVLAGYYGGWTDFLLARFADLIFAFPGLLFVILLTGIFGTQADVALSSVPILGPNGNARLILVSMALALTSWPLMARYVRGQTMQIKQQQFIEAAKTAGSSDFGIIVRHIIPNLFSMVIIVSTLNISNTIISEAGISLLGLGVQPPGASIGLMISDGATLLSTHPWEALLPSGVLAGIVLAFSFLGDGLRDAFDPRTKD</sequence>
<dbReference type="InterPro" id="IPR025966">
    <property type="entry name" value="OppC_N"/>
</dbReference>
<dbReference type="STRING" id="485913.Krac_4316"/>
<evidence type="ECO:0000256" key="1">
    <source>
        <dbReference type="ARBA" id="ARBA00004651"/>
    </source>
</evidence>
<protein>
    <submittedName>
        <fullName evidence="10">Binding-protein-dependent transport systems inner membrane component</fullName>
    </submittedName>
</protein>
<feature type="region of interest" description="Disordered" evidence="8">
    <location>
        <begin position="1"/>
        <end position="62"/>
    </location>
</feature>
<keyword evidence="2 7" id="KW-0813">Transport</keyword>
<dbReference type="OrthoDB" id="9776213at2"/>
<dbReference type="SUPFAM" id="SSF161098">
    <property type="entry name" value="MetI-like"/>
    <property type="match status" value="1"/>
</dbReference>
<evidence type="ECO:0000256" key="6">
    <source>
        <dbReference type="ARBA" id="ARBA00023136"/>
    </source>
</evidence>
<evidence type="ECO:0000256" key="2">
    <source>
        <dbReference type="ARBA" id="ARBA00022448"/>
    </source>
</evidence>
<dbReference type="Pfam" id="PF00528">
    <property type="entry name" value="BPD_transp_1"/>
    <property type="match status" value="1"/>
</dbReference>
<feature type="transmembrane region" description="Helical" evidence="7">
    <location>
        <begin position="284"/>
        <end position="305"/>
    </location>
</feature>
<feature type="transmembrane region" description="Helical" evidence="7">
    <location>
        <begin position="153"/>
        <end position="180"/>
    </location>
</feature>
<feature type="transmembrane region" description="Helical" evidence="7">
    <location>
        <begin position="342"/>
        <end position="363"/>
    </location>
</feature>
<feature type="transmembrane region" description="Helical" evidence="7">
    <location>
        <begin position="74"/>
        <end position="95"/>
    </location>
</feature>
<proteinExistence type="inferred from homology"/>
<dbReference type="InterPro" id="IPR000515">
    <property type="entry name" value="MetI-like"/>
</dbReference>
<dbReference type="PANTHER" id="PTHR43386">
    <property type="entry name" value="OLIGOPEPTIDE TRANSPORT SYSTEM PERMEASE PROTEIN APPC"/>
    <property type="match status" value="1"/>
</dbReference>
<dbReference type="Gene3D" id="1.10.3720.10">
    <property type="entry name" value="MetI-like"/>
    <property type="match status" value="1"/>
</dbReference>
<keyword evidence="3" id="KW-1003">Cell membrane</keyword>